<dbReference type="Proteomes" id="UP000237846">
    <property type="component" value="Unassembled WGS sequence"/>
</dbReference>
<organism evidence="1 2">
    <name type="scientific">Allonocardiopsis opalescens</name>
    <dbReference type="NCBI Taxonomy" id="1144618"/>
    <lineage>
        <taxon>Bacteria</taxon>
        <taxon>Bacillati</taxon>
        <taxon>Actinomycetota</taxon>
        <taxon>Actinomycetes</taxon>
        <taxon>Streptosporangiales</taxon>
        <taxon>Allonocardiopsis</taxon>
    </lineage>
</organism>
<accession>A0A2T0PYU7</accession>
<proteinExistence type="predicted"/>
<evidence type="ECO:0000313" key="2">
    <source>
        <dbReference type="Proteomes" id="UP000237846"/>
    </source>
</evidence>
<keyword evidence="2" id="KW-1185">Reference proteome</keyword>
<comment type="caution">
    <text evidence="1">The sequence shown here is derived from an EMBL/GenBank/DDBJ whole genome shotgun (WGS) entry which is preliminary data.</text>
</comment>
<protein>
    <submittedName>
        <fullName evidence="1">Uncharacterized protein</fullName>
    </submittedName>
</protein>
<name>A0A2T0PYU7_9ACTN</name>
<evidence type="ECO:0000313" key="1">
    <source>
        <dbReference type="EMBL" id="PRX96682.1"/>
    </source>
</evidence>
<dbReference type="AlphaFoldDB" id="A0A2T0PYU7"/>
<gene>
    <name evidence="1" type="ORF">CLV72_107205</name>
</gene>
<dbReference type="EMBL" id="PVZC01000007">
    <property type="protein sequence ID" value="PRX96682.1"/>
    <property type="molecule type" value="Genomic_DNA"/>
</dbReference>
<sequence length="39" mass="4204">MIQEPRPLHAVHPHGALATTLQHLTLTLAIPRLTDDPAG</sequence>
<reference evidence="1 2" key="1">
    <citation type="submission" date="2018-03" db="EMBL/GenBank/DDBJ databases">
        <title>Genomic Encyclopedia of Archaeal and Bacterial Type Strains, Phase II (KMG-II): from individual species to whole genera.</title>
        <authorList>
            <person name="Goeker M."/>
        </authorList>
    </citation>
    <scope>NUCLEOTIDE SEQUENCE [LARGE SCALE GENOMIC DNA]</scope>
    <source>
        <strain evidence="1 2">DSM 45601</strain>
    </source>
</reference>